<evidence type="ECO:0000313" key="13">
    <source>
        <dbReference type="Proteomes" id="UP001186452"/>
    </source>
</evidence>
<dbReference type="PANTHER" id="PTHR30557:SF1">
    <property type="entry name" value="PHOSPHOMETHYLPYRIMIDINE SYNTHASE, CHLOROPLASTIC"/>
    <property type="match status" value="1"/>
</dbReference>
<dbReference type="InterPro" id="IPR025747">
    <property type="entry name" value="ThiC-associated_dom"/>
</dbReference>
<accession>A0ABU3ZP90</accession>
<keyword evidence="6 10" id="KW-0784">Thiamine biosynthesis</keyword>
<keyword evidence="4 10" id="KW-0479">Metal-binding</keyword>
<keyword evidence="2 10" id="KW-0004">4Fe-4S</keyword>
<evidence type="ECO:0000256" key="2">
    <source>
        <dbReference type="ARBA" id="ARBA00022485"/>
    </source>
</evidence>
<evidence type="ECO:0000256" key="8">
    <source>
        <dbReference type="ARBA" id="ARBA00023014"/>
    </source>
</evidence>
<dbReference type="NCBIfam" id="TIGR00190">
    <property type="entry name" value="thiC"/>
    <property type="match status" value="1"/>
</dbReference>
<proteinExistence type="inferred from homology"/>
<organism evidence="12 13">
    <name type="scientific">Photobacterium rosenbergii</name>
    <dbReference type="NCBI Taxonomy" id="294936"/>
    <lineage>
        <taxon>Bacteria</taxon>
        <taxon>Pseudomonadati</taxon>
        <taxon>Pseudomonadota</taxon>
        <taxon>Gammaproteobacteria</taxon>
        <taxon>Vibrionales</taxon>
        <taxon>Vibrionaceae</taxon>
        <taxon>Photobacterium</taxon>
    </lineage>
</organism>
<evidence type="ECO:0000256" key="7">
    <source>
        <dbReference type="ARBA" id="ARBA00023004"/>
    </source>
</evidence>
<dbReference type="Proteomes" id="UP001186452">
    <property type="component" value="Unassembled WGS sequence"/>
</dbReference>
<feature type="binding site" evidence="10">
    <location>
        <position position="235"/>
    </location>
    <ligand>
        <name>substrate</name>
    </ligand>
</feature>
<evidence type="ECO:0000313" key="12">
    <source>
        <dbReference type="EMBL" id="MDV5171861.1"/>
    </source>
</evidence>
<dbReference type="HAMAP" id="MF_00089">
    <property type="entry name" value="ThiC"/>
    <property type="match status" value="1"/>
</dbReference>
<dbReference type="Pfam" id="PF13667">
    <property type="entry name" value="ThiC-associated"/>
    <property type="match status" value="1"/>
</dbReference>
<dbReference type="Pfam" id="PF01964">
    <property type="entry name" value="ThiC_Rad_SAM"/>
    <property type="match status" value="1"/>
</dbReference>
<evidence type="ECO:0000256" key="3">
    <source>
        <dbReference type="ARBA" id="ARBA00022691"/>
    </source>
</evidence>
<evidence type="ECO:0000256" key="6">
    <source>
        <dbReference type="ARBA" id="ARBA00022977"/>
    </source>
</evidence>
<protein>
    <recommendedName>
        <fullName evidence="10">Phosphomethylpyrimidine synthase</fullName>
        <ecNumber evidence="10">4.1.99.17</ecNumber>
    </recommendedName>
    <alternativeName>
        <fullName evidence="10">Hydroxymethylpyrimidine phosphate synthase</fullName>
        <shortName evidence="10">HMP-P synthase</shortName>
        <shortName evidence="10">HMP-phosphate synthase</shortName>
        <shortName evidence="10">HMPP synthase</shortName>
    </alternativeName>
    <alternativeName>
        <fullName evidence="10">Thiamine biosynthesis protein ThiC</fullName>
    </alternativeName>
</protein>
<feature type="binding site" evidence="10">
    <location>
        <begin position="390"/>
        <end position="393"/>
    </location>
    <ligand>
        <name>substrate</name>
    </ligand>
</feature>
<evidence type="ECO:0000256" key="1">
    <source>
        <dbReference type="ARBA" id="ARBA00003175"/>
    </source>
</evidence>
<keyword evidence="3 10" id="KW-0949">S-adenosyl-L-methionine</keyword>
<comment type="caution">
    <text evidence="12">The sequence shown here is derived from an EMBL/GenBank/DDBJ whole genome shotgun (WGS) entry which is preliminary data.</text>
</comment>
<name>A0ABU3ZP90_9GAMM</name>
<feature type="binding site" evidence="10">
    <location>
        <position position="264"/>
    </location>
    <ligand>
        <name>substrate</name>
    </ligand>
</feature>
<comment type="subunit">
    <text evidence="10">Homodimer.</text>
</comment>
<comment type="similarity">
    <text evidence="10">Belongs to the ThiC family.</text>
</comment>
<dbReference type="Gene3D" id="3.20.20.540">
    <property type="entry name" value="Radical SAM ThiC family, central domain"/>
    <property type="match status" value="1"/>
</dbReference>
<feature type="binding site" evidence="10">
    <location>
        <position position="433"/>
    </location>
    <ligand>
        <name>Zn(2+)</name>
        <dbReference type="ChEBI" id="CHEBI:29105"/>
    </ligand>
</feature>
<feature type="binding site" evidence="10">
    <location>
        <position position="293"/>
    </location>
    <ligand>
        <name>substrate</name>
    </ligand>
</feature>
<dbReference type="Gene3D" id="6.10.250.620">
    <property type="match status" value="1"/>
</dbReference>
<evidence type="ECO:0000256" key="5">
    <source>
        <dbReference type="ARBA" id="ARBA00022833"/>
    </source>
</evidence>
<dbReference type="InterPro" id="IPR038521">
    <property type="entry name" value="ThiC/Bza_core_dom"/>
</dbReference>
<dbReference type="RefSeq" id="WP_317524680.1">
    <property type="nucleotide sequence ID" value="NZ_JAWJZI010000018.1"/>
</dbReference>
<dbReference type="PANTHER" id="PTHR30557">
    <property type="entry name" value="THIAMINE BIOSYNTHESIS PROTEIN THIC"/>
    <property type="match status" value="1"/>
</dbReference>
<dbReference type="NCBIfam" id="NF009895">
    <property type="entry name" value="PRK13352.1"/>
    <property type="match status" value="1"/>
</dbReference>
<evidence type="ECO:0000256" key="10">
    <source>
        <dbReference type="HAMAP-Rule" id="MF_00089"/>
    </source>
</evidence>
<dbReference type="EC" id="4.1.99.17" evidence="10"/>
<keyword evidence="13" id="KW-1185">Reference proteome</keyword>
<dbReference type="NCBIfam" id="NF006763">
    <property type="entry name" value="PRK09284.1"/>
    <property type="match status" value="1"/>
</dbReference>
<feature type="binding site" evidence="10">
    <location>
        <position position="497"/>
    </location>
    <ligand>
        <name>Zn(2+)</name>
        <dbReference type="ChEBI" id="CHEBI:29105"/>
    </ligand>
</feature>
<keyword evidence="8 10" id="KW-0411">Iron-sulfur</keyword>
<evidence type="ECO:0000256" key="4">
    <source>
        <dbReference type="ARBA" id="ARBA00022723"/>
    </source>
</evidence>
<sequence>MSNRKQARLEAKQFIDSLTTQAYPNSRKVYVTGSREDIRVPMREIALGDSLVGGTKESPVFEPNEPVRVYDTSGFYTDPEQPADIYAGLPKLRENWIEERGDTELLDELSSQYSKERLADDTLDELRFEQQARIRRAKPGKNVTQLHYARQGIITPEMEFIAIRENMGRAKYRDEVLNQQHPGMAFGANLPKEITPDFVRREVAEGRAIIPSNINHPETEPMIIGRNFLVKVNANIGNSSVSSSIEEEVEKLVWSTRWGGDTVMDLSTGRNIHETREWIIRNSPVPIGTVPMYQALEKVNGIAENLNWEVFRDTLLEQAEQGVDYFTIHAGVLLCYVPMTAKRVTGIVSRGGSIMAKWCLAHHKESFLYEHFREICEICAQYDIALSLGDGLRPGSVADANDEAQFSELRTLGELTKIAWEYDVQVMIEGPGHVPMHMIKENMEEQLKHCHEAPFYTLGPLTTDIAPGYDHITSGIGAAMIGWYGCAMLCYVTPKEHLGLPNKEDVKVGLITYKLCAHAADLAKGHPGAQVRDNALSKARFEFRWEDQFNLALDPETARAYHDETLPQESGKIAHFCSMCGPKFCSMKISQEVREYASGLEKDGELAVQMLDDPLEGMQQKADEFRAKGSELYHPIKEES</sequence>
<feature type="binding site" evidence="10">
    <location>
        <begin position="349"/>
        <end position="351"/>
    </location>
    <ligand>
        <name>substrate</name>
    </ligand>
</feature>
<evidence type="ECO:0000256" key="9">
    <source>
        <dbReference type="ARBA" id="ARBA00023239"/>
    </source>
</evidence>
<comment type="catalytic activity">
    <reaction evidence="10">
        <text>5-amino-1-(5-phospho-beta-D-ribosyl)imidazole + S-adenosyl-L-methionine = 4-amino-2-methyl-5-(phosphooxymethyl)pyrimidine + CO + 5'-deoxyadenosine + formate + L-methionine + 3 H(+)</text>
        <dbReference type="Rhea" id="RHEA:24840"/>
        <dbReference type="ChEBI" id="CHEBI:15378"/>
        <dbReference type="ChEBI" id="CHEBI:15740"/>
        <dbReference type="ChEBI" id="CHEBI:17245"/>
        <dbReference type="ChEBI" id="CHEBI:17319"/>
        <dbReference type="ChEBI" id="CHEBI:57844"/>
        <dbReference type="ChEBI" id="CHEBI:58354"/>
        <dbReference type="ChEBI" id="CHEBI:59789"/>
        <dbReference type="ChEBI" id="CHEBI:137981"/>
        <dbReference type="EC" id="4.1.99.17"/>
    </reaction>
</comment>
<comment type="function">
    <text evidence="1 10">Catalyzes the synthesis of the hydroxymethylpyrimidine phosphate (HMP-P) moiety of thiamine from aminoimidazole ribotide (AIR) in a radical S-adenosyl-L-methionine (SAM)-dependent reaction.</text>
</comment>
<dbReference type="SFLD" id="SFLDF00407">
    <property type="entry name" value="phosphomethylpyrimidine_syntha"/>
    <property type="match status" value="1"/>
</dbReference>
<dbReference type="EMBL" id="JAWJZI010000018">
    <property type="protein sequence ID" value="MDV5171861.1"/>
    <property type="molecule type" value="Genomic_DNA"/>
</dbReference>
<dbReference type="InterPro" id="IPR002817">
    <property type="entry name" value="ThiC/BzaA/B"/>
</dbReference>
<feature type="binding site" evidence="10">
    <location>
        <position position="429"/>
    </location>
    <ligand>
        <name>substrate</name>
    </ligand>
</feature>
<keyword evidence="9 10" id="KW-0456">Lyase</keyword>
<feature type="binding site" evidence="10">
    <location>
        <position position="580"/>
    </location>
    <ligand>
        <name>[4Fe-4S] cluster</name>
        <dbReference type="ChEBI" id="CHEBI:49883"/>
        <note>4Fe-4S-S-AdoMet</note>
    </ligand>
</feature>
<feature type="binding site" evidence="10">
    <location>
        <position position="577"/>
    </location>
    <ligand>
        <name>[4Fe-4S] cluster</name>
        <dbReference type="ChEBI" id="CHEBI:49883"/>
        <note>4Fe-4S-S-AdoMet</note>
    </ligand>
</feature>
<feature type="binding site" evidence="10">
    <location>
        <position position="585"/>
    </location>
    <ligand>
        <name>[4Fe-4S] cluster</name>
        <dbReference type="ChEBI" id="CHEBI:49883"/>
        <note>4Fe-4S-S-AdoMet</note>
    </ligand>
</feature>
<dbReference type="SFLD" id="SFLDS00113">
    <property type="entry name" value="Radical_SAM_Phosphomethylpyrim"/>
    <property type="match status" value="1"/>
</dbReference>
<dbReference type="SFLD" id="SFLDG01114">
    <property type="entry name" value="phosphomethylpyrimidine_syntha"/>
    <property type="match status" value="1"/>
</dbReference>
<comment type="pathway">
    <text evidence="10">Cofactor biosynthesis; thiamine diphosphate biosynthesis.</text>
</comment>
<reference evidence="12 13" key="1">
    <citation type="submission" date="2023-10" db="EMBL/GenBank/DDBJ databases">
        <title>Marine bacteria isolated from horseshoe crab.</title>
        <authorList>
            <person name="Cheng T.H."/>
        </authorList>
    </citation>
    <scope>NUCLEOTIDE SEQUENCE [LARGE SCALE GENOMIC DNA]</scope>
    <source>
        <strain evidence="12 13">HSC6</strain>
    </source>
</reference>
<comment type="cofactor">
    <cofactor evidence="10">
        <name>[4Fe-4S] cluster</name>
        <dbReference type="ChEBI" id="CHEBI:49883"/>
    </cofactor>
    <text evidence="10">Binds 1 [4Fe-4S] cluster per subunit. The cluster is coordinated with 3 cysteines and an exchangeable S-adenosyl-L-methionine.</text>
</comment>
<feature type="binding site" evidence="10">
    <location>
        <position position="329"/>
    </location>
    <ligand>
        <name>substrate</name>
    </ligand>
</feature>
<gene>
    <name evidence="10 12" type="primary">thiC</name>
    <name evidence="12" type="ORF">R2X38_22935</name>
</gene>
<keyword evidence="7 10" id="KW-0408">Iron</keyword>
<keyword evidence="5 10" id="KW-0862">Zinc</keyword>
<feature type="domain" description="ThiC-associated" evidence="11">
    <location>
        <begin position="23"/>
        <end position="104"/>
    </location>
</feature>
<dbReference type="InterPro" id="IPR037509">
    <property type="entry name" value="ThiC"/>
</dbReference>
<evidence type="ECO:0000259" key="11">
    <source>
        <dbReference type="Pfam" id="PF13667"/>
    </source>
</evidence>
<dbReference type="GO" id="GO:0070284">
    <property type="term" value="F:phosphomethylpyrimidine synthase activity"/>
    <property type="evidence" value="ECO:0007669"/>
    <property type="project" value="UniProtKB-EC"/>
</dbReference>
<feature type="binding site" evidence="10">
    <location>
        <position position="456"/>
    </location>
    <ligand>
        <name>substrate</name>
    </ligand>
</feature>